<evidence type="ECO:0008006" key="3">
    <source>
        <dbReference type="Google" id="ProtNLM"/>
    </source>
</evidence>
<dbReference type="OrthoDB" id="2296247at2"/>
<protein>
    <recommendedName>
        <fullName evidence="3">Transcriptional regulator</fullName>
    </recommendedName>
</protein>
<evidence type="ECO:0000313" key="2">
    <source>
        <dbReference type="Proteomes" id="UP000297348"/>
    </source>
</evidence>
<evidence type="ECO:0000313" key="1">
    <source>
        <dbReference type="EMBL" id="TGD18311.1"/>
    </source>
</evidence>
<keyword evidence="2" id="KW-1185">Reference proteome</keyword>
<comment type="caution">
    <text evidence="1">The sequence shown here is derived from an EMBL/GenBank/DDBJ whole genome shotgun (WGS) entry which is preliminary data.</text>
</comment>
<dbReference type="AlphaFoldDB" id="A0A4Z0J6Z7"/>
<dbReference type="RefSeq" id="WP_135368380.1">
    <property type="nucleotide sequence ID" value="NZ_RKLX01000014.1"/>
</dbReference>
<reference evidence="1 2" key="1">
    <citation type="submission" date="2018-10" db="EMBL/GenBank/DDBJ databases">
        <title>Lactobacillus sp. R7 and Lactobacillus sp. R19 isolated from fermented mustard green product of Taiwan.</title>
        <authorList>
            <person name="Lin S.-T."/>
        </authorList>
    </citation>
    <scope>NUCLEOTIDE SEQUENCE [LARGE SCALE GENOMIC DNA]</scope>
    <source>
        <strain evidence="1 2">BCRC 81129</strain>
    </source>
</reference>
<dbReference type="Proteomes" id="UP000297348">
    <property type="component" value="Unassembled WGS sequence"/>
</dbReference>
<accession>A0A4Z0J6Z7</accession>
<organism evidence="1 2">
    <name type="scientific">Levilactobacillus suantsaiihabitans</name>
    <dbReference type="NCBI Taxonomy" id="2487722"/>
    <lineage>
        <taxon>Bacteria</taxon>
        <taxon>Bacillati</taxon>
        <taxon>Bacillota</taxon>
        <taxon>Bacilli</taxon>
        <taxon>Lactobacillales</taxon>
        <taxon>Lactobacillaceae</taxon>
        <taxon>Levilactobacillus</taxon>
    </lineage>
</organism>
<dbReference type="InterPro" id="IPR036390">
    <property type="entry name" value="WH_DNA-bd_sf"/>
</dbReference>
<proteinExistence type="predicted"/>
<name>A0A4Z0J6Z7_9LACO</name>
<sequence>MQPTVRGLAVTHSLVGTPTQWHLLLLLADGPQFGSRLRRQLPRLQRRQCGVGLWQLWRHHLIMFHVKHGWTLTTAGETLRPILNAIQTCDQERRKLP</sequence>
<gene>
    <name evidence="1" type="ORF">EGT51_09105</name>
</gene>
<dbReference type="SUPFAM" id="SSF46785">
    <property type="entry name" value="Winged helix' DNA-binding domain"/>
    <property type="match status" value="1"/>
</dbReference>
<dbReference type="EMBL" id="RKLX01000014">
    <property type="protein sequence ID" value="TGD18311.1"/>
    <property type="molecule type" value="Genomic_DNA"/>
</dbReference>